<dbReference type="EMBL" id="JAGTAR010000008">
    <property type="protein sequence ID" value="MBR8535314.1"/>
    <property type="molecule type" value="Genomic_DNA"/>
</dbReference>
<evidence type="ECO:0000256" key="2">
    <source>
        <dbReference type="ARBA" id="ARBA00023125"/>
    </source>
</evidence>
<evidence type="ECO:0000313" key="5">
    <source>
        <dbReference type="EMBL" id="MBR8535314.1"/>
    </source>
</evidence>
<proteinExistence type="predicted"/>
<keyword evidence="6" id="KW-1185">Reference proteome</keyword>
<dbReference type="InterPro" id="IPR046532">
    <property type="entry name" value="DUF6597"/>
</dbReference>
<dbReference type="Proteomes" id="UP000679220">
    <property type="component" value="Unassembled WGS sequence"/>
</dbReference>
<dbReference type="PROSITE" id="PS01124">
    <property type="entry name" value="HTH_ARAC_FAMILY_2"/>
    <property type="match status" value="1"/>
</dbReference>
<dbReference type="InterPro" id="IPR050204">
    <property type="entry name" value="AraC_XylS_family_regulators"/>
</dbReference>
<dbReference type="Pfam" id="PF20240">
    <property type="entry name" value="DUF6597"/>
    <property type="match status" value="1"/>
</dbReference>
<evidence type="ECO:0000259" key="4">
    <source>
        <dbReference type="PROSITE" id="PS01124"/>
    </source>
</evidence>
<dbReference type="PANTHER" id="PTHR46796:SF13">
    <property type="entry name" value="HTH-TYPE TRANSCRIPTIONAL ACTIVATOR RHAS"/>
    <property type="match status" value="1"/>
</dbReference>
<sequence length="248" mass="28411">MEFSYEAKTVHNQRIVPTGLPELTFILGNKITSQSVSGYFNSHTLISGQQNSFYDIQASGKLKLLAVTLFPSGFAQICKHPASELFNQTICARQIWGQSISEVCEQLYESNNLQQQILLIEHFLIKQMAEQKPCYKTERVRHIIPHIDPAKKMSIQSMAEQSCWSRKNFDRSFKSLVGCSPKQFTNIIRFQYALHLKSKQPHLSLFDVAFQSGYYDQAHMNNDFIKLAGLTPRQLFSSCPPHSDYFGF</sequence>
<keyword evidence="2" id="KW-0238">DNA-binding</keyword>
<feature type="domain" description="HTH araC/xylS-type" evidence="4">
    <location>
        <begin position="138"/>
        <end position="238"/>
    </location>
</feature>
<reference evidence="5" key="1">
    <citation type="journal article" date="2018" name="Int. J. Syst. Evol. Microbiol.">
        <title>Carboxylicivirga sediminis sp. nov., isolated from coastal sediment.</title>
        <authorList>
            <person name="Wang F.Q."/>
            <person name="Ren L.H."/>
            <person name="Zou R.J."/>
            <person name="Sun Y.Z."/>
            <person name="Liu X.J."/>
            <person name="Jiang F."/>
            <person name="Liu L.J."/>
        </authorList>
    </citation>
    <scope>NUCLEOTIDE SEQUENCE</scope>
    <source>
        <strain evidence="5">JR1</strain>
    </source>
</reference>
<evidence type="ECO:0000313" key="6">
    <source>
        <dbReference type="Proteomes" id="UP000679220"/>
    </source>
</evidence>
<keyword evidence="3" id="KW-0804">Transcription</keyword>
<dbReference type="SMART" id="SM00342">
    <property type="entry name" value="HTH_ARAC"/>
    <property type="match status" value="1"/>
</dbReference>
<dbReference type="InterPro" id="IPR018060">
    <property type="entry name" value="HTH_AraC"/>
</dbReference>
<dbReference type="AlphaFoldDB" id="A0A941F2X2"/>
<protein>
    <submittedName>
        <fullName evidence="5">AraC family transcriptional regulator</fullName>
    </submittedName>
</protein>
<keyword evidence="1" id="KW-0805">Transcription regulation</keyword>
<evidence type="ECO:0000256" key="1">
    <source>
        <dbReference type="ARBA" id="ARBA00023015"/>
    </source>
</evidence>
<dbReference type="Gene3D" id="1.10.10.60">
    <property type="entry name" value="Homeodomain-like"/>
    <property type="match status" value="1"/>
</dbReference>
<dbReference type="Pfam" id="PF12833">
    <property type="entry name" value="HTH_18"/>
    <property type="match status" value="1"/>
</dbReference>
<dbReference type="InterPro" id="IPR009057">
    <property type="entry name" value="Homeodomain-like_sf"/>
</dbReference>
<gene>
    <name evidence="5" type="ORF">KDU71_07065</name>
</gene>
<dbReference type="GO" id="GO:0043565">
    <property type="term" value="F:sequence-specific DNA binding"/>
    <property type="evidence" value="ECO:0007669"/>
    <property type="project" value="InterPro"/>
</dbReference>
<dbReference type="PANTHER" id="PTHR46796">
    <property type="entry name" value="HTH-TYPE TRANSCRIPTIONAL ACTIVATOR RHAS-RELATED"/>
    <property type="match status" value="1"/>
</dbReference>
<name>A0A941F2X2_9BACT</name>
<organism evidence="5 6">
    <name type="scientific">Carboxylicivirga sediminis</name>
    <dbReference type="NCBI Taxonomy" id="2006564"/>
    <lineage>
        <taxon>Bacteria</taxon>
        <taxon>Pseudomonadati</taxon>
        <taxon>Bacteroidota</taxon>
        <taxon>Bacteroidia</taxon>
        <taxon>Marinilabiliales</taxon>
        <taxon>Marinilabiliaceae</taxon>
        <taxon>Carboxylicivirga</taxon>
    </lineage>
</organism>
<reference evidence="5" key="2">
    <citation type="submission" date="2021-04" db="EMBL/GenBank/DDBJ databases">
        <authorList>
            <person name="Zhang T."/>
            <person name="Zhang Y."/>
            <person name="Lu D."/>
            <person name="Zuo D."/>
            <person name="Du Z."/>
        </authorList>
    </citation>
    <scope>NUCLEOTIDE SEQUENCE</scope>
    <source>
        <strain evidence="5">JR1</strain>
    </source>
</reference>
<dbReference type="GO" id="GO:0003700">
    <property type="term" value="F:DNA-binding transcription factor activity"/>
    <property type="evidence" value="ECO:0007669"/>
    <property type="project" value="InterPro"/>
</dbReference>
<accession>A0A941F2X2</accession>
<comment type="caution">
    <text evidence="5">The sequence shown here is derived from an EMBL/GenBank/DDBJ whole genome shotgun (WGS) entry which is preliminary data.</text>
</comment>
<dbReference type="SUPFAM" id="SSF46689">
    <property type="entry name" value="Homeodomain-like"/>
    <property type="match status" value="1"/>
</dbReference>
<evidence type="ECO:0000256" key="3">
    <source>
        <dbReference type="ARBA" id="ARBA00023163"/>
    </source>
</evidence>